<keyword evidence="1" id="KW-0732">Signal</keyword>
<feature type="chain" id="PRO_5034594532" evidence="1">
    <location>
        <begin position="23"/>
        <end position="120"/>
    </location>
</feature>
<feature type="signal peptide" evidence="1">
    <location>
        <begin position="1"/>
        <end position="22"/>
    </location>
</feature>
<protein>
    <submittedName>
        <fullName evidence="3">Gibberellin-regulated protein 14-like isoform X1</fullName>
    </submittedName>
</protein>
<dbReference type="AlphaFoldDB" id="A0A8B8PAQ4"/>
<dbReference type="Proteomes" id="UP000827889">
    <property type="component" value="Chromosome 8"/>
</dbReference>
<dbReference type="Pfam" id="PF02704">
    <property type="entry name" value="GASA"/>
    <property type="match status" value="1"/>
</dbReference>
<dbReference type="KEGG" id="rarg:115741331"/>
<keyword evidence="2" id="KW-1185">Reference proteome</keyword>
<organism evidence="2 3">
    <name type="scientific">Rhodamnia argentea</name>
    <dbReference type="NCBI Taxonomy" id="178133"/>
    <lineage>
        <taxon>Eukaryota</taxon>
        <taxon>Viridiplantae</taxon>
        <taxon>Streptophyta</taxon>
        <taxon>Embryophyta</taxon>
        <taxon>Tracheophyta</taxon>
        <taxon>Spermatophyta</taxon>
        <taxon>Magnoliopsida</taxon>
        <taxon>eudicotyledons</taxon>
        <taxon>Gunneridae</taxon>
        <taxon>Pentapetalae</taxon>
        <taxon>rosids</taxon>
        <taxon>malvids</taxon>
        <taxon>Myrtales</taxon>
        <taxon>Myrtaceae</taxon>
        <taxon>Myrtoideae</taxon>
        <taxon>Myrteae</taxon>
        <taxon>Australasian group</taxon>
        <taxon>Rhodamnia</taxon>
    </lineage>
</organism>
<sequence length="120" mass="13183">MAFKAFVFLLLALLLFTTGSSTKAPAHAPEKPPMAFHPPEKAPIAVHPPVKAPIAEPPVKPIYECVEPCEEHCKDHQKKRPCMKSCTACCKKCNKCVPLGTSKCSDWDYVLIHGERVACP</sequence>
<reference evidence="3" key="1">
    <citation type="submission" date="2025-08" db="UniProtKB">
        <authorList>
            <consortium name="RefSeq"/>
        </authorList>
    </citation>
    <scope>IDENTIFICATION</scope>
    <source>
        <tissue evidence="3">Leaf</tissue>
    </source>
</reference>
<evidence type="ECO:0000313" key="2">
    <source>
        <dbReference type="Proteomes" id="UP000827889"/>
    </source>
</evidence>
<evidence type="ECO:0000256" key="1">
    <source>
        <dbReference type="SAM" id="SignalP"/>
    </source>
</evidence>
<accession>A0A8B8PAQ4</accession>
<dbReference type="GeneID" id="115741331"/>
<gene>
    <name evidence="3" type="primary">LOC115741331</name>
</gene>
<dbReference type="RefSeq" id="XP_030531063.1">
    <property type="nucleotide sequence ID" value="XM_030675203.2"/>
</dbReference>
<dbReference type="InterPro" id="IPR003854">
    <property type="entry name" value="GASA"/>
</dbReference>
<name>A0A8B8PAQ4_9MYRT</name>
<proteinExistence type="predicted"/>
<dbReference type="OrthoDB" id="1733410at2759"/>
<evidence type="ECO:0000313" key="3">
    <source>
        <dbReference type="RefSeq" id="XP_030531063.1"/>
    </source>
</evidence>